<organism evidence="2 3">
    <name type="scientific">Pseudobacter ginsenosidimutans</name>
    <dbReference type="NCBI Taxonomy" id="661488"/>
    <lineage>
        <taxon>Bacteria</taxon>
        <taxon>Pseudomonadati</taxon>
        <taxon>Bacteroidota</taxon>
        <taxon>Chitinophagia</taxon>
        <taxon>Chitinophagales</taxon>
        <taxon>Chitinophagaceae</taxon>
        <taxon>Pseudobacter</taxon>
    </lineage>
</organism>
<name>A0A4V2F1Q2_9BACT</name>
<dbReference type="OrthoDB" id="973965at2"/>
<proteinExistence type="predicted"/>
<dbReference type="Gene3D" id="2.60.40.1120">
    <property type="entry name" value="Carboxypeptidase-like, regulatory domain"/>
    <property type="match status" value="1"/>
</dbReference>
<reference evidence="2 3" key="1">
    <citation type="submission" date="2019-02" db="EMBL/GenBank/DDBJ databases">
        <title>Genomic Encyclopedia of Type Strains, Phase IV (KMG-IV): sequencing the most valuable type-strain genomes for metagenomic binning, comparative biology and taxonomic classification.</title>
        <authorList>
            <person name="Goeker M."/>
        </authorList>
    </citation>
    <scope>NUCLEOTIDE SEQUENCE [LARGE SCALE GENOMIC DNA]</scope>
    <source>
        <strain evidence="2 3">DSM 18116</strain>
    </source>
</reference>
<dbReference type="Pfam" id="PF10577">
    <property type="entry name" value="FAM171A1-2-B_N"/>
    <property type="match status" value="1"/>
</dbReference>
<accession>A0A4V2F1Q2</accession>
<evidence type="ECO:0000313" key="3">
    <source>
        <dbReference type="Proteomes" id="UP000293874"/>
    </source>
</evidence>
<sequence length="557" mass="58811">MINTTVRGRILDDQSMPVTGAAISAGAATTTTDNNGEFTFINISLDKNAAFIKVEKNGFFTSGRMFMATAGGKHFVSIKLIKKNLAGSFNAASGGQVVVPDNGGQISFAANSIVVAAGNTAYTGTVMVNAYFINPVLDDYSNEMPGALRGIRTNQQQAALLPVGMLAVELLGSGGEKLQLANGTPATVTMPIADMSSAVAPATIPVWSFNDTSRFWKQEGVATKQGQNYVFQATHFSYWTSAVDRNPVTYKAILKKAGAPLARVKVLFIPDGKEGIYSQAYTDSTGALVCKLPAAEIMSMYAISPCGRKWGVLASLAFAEDYDQGVVEAGAYSGADQVVFSGTVVDCNGAAVTNGYVNINLGGHNFSADIVSGTFSAVVDKCDDGGSIAELKAFDGAGQAGFAKQVTVSGSTVDAGELTTCTTPAGEFLTYILAGVKYSYNAPNDVFSASRSIYYNYEYDVDDTITAISGFRSNDTYDGALIRFKGTTSISKLMESEIYNKDPSGIANTYNIDTVTGPRDVHITEYGPVGGYVAGSFNAKTTSSQTVNFTFRVKRIQ</sequence>
<gene>
    <name evidence="2" type="ORF">EV199_0415</name>
</gene>
<feature type="domain" description="FAM171 N-terminal" evidence="1">
    <location>
        <begin position="153"/>
        <end position="243"/>
    </location>
</feature>
<evidence type="ECO:0000313" key="2">
    <source>
        <dbReference type="EMBL" id="RZS74566.1"/>
    </source>
</evidence>
<dbReference type="RefSeq" id="WP_130539023.1">
    <property type="nucleotide sequence ID" value="NZ_CP042431.1"/>
</dbReference>
<comment type="caution">
    <text evidence="2">The sequence shown here is derived from an EMBL/GenBank/DDBJ whole genome shotgun (WGS) entry which is preliminary data.</text>
</comment>
<dbReference type="InterPro" id="IPR008969">
    <property type="entry name" value="CarboxyPept-like_regulatory"/>
</dbReference>
<keyword evidence="3" id="KW-1185">Reference proteome</keyword>
<protein>
    <submittedName>
        <fullName evidence="2">Uncharacterized protein UPF0560</fullName>
    </submittedName>
</protein>
<dbReference type="EMBL" id="SGXA01000001">
    <property type="protein sequence ID" value="RZS74566.1"/>
    <property type="molecule type" value="Genomic_DNA"/>
</dbReference>
<dbReference type="AlphaFoldDB" id="A0A4V2F1Q2"/>
<dbReference type="InterPro" id="IPR048530">
    <property type="entry name" value="FAM171_N"/>
</dbReference>
<dbReference type="SUPFAM" id="SSF49464">
    <property type="entry name" value="Carboxypeptidase regulatory domain-like"/>
    <property type="match status" value="1"/>
</dbReference>
<dbReference type="Proteomes" id="UP000293874">
    <property type="component" value="Unassembled WGS sequence"/>
</dbReference>
<evidence type="ECO:0000259" key="1">
    <source>
        <dbReference type="Pfam" id="PF10577"/>
    </source>
</evidence>